<dbReference type="InterPro" id="IPR037041">
    <property type="entry name" value="Trigger_fac_C_sf"/>
</dbReference>
<dbReference type="GO" id="GO:0003755">
    <property type="term" value="F:peptidyl-prolyl cis-trans isomerase activity"/>
    <property type="evidence" value="ECO:0007669"/>
    <property type="project" value="UniProtKB-EC"/>
</dbReference>
<name>A0ABR7N7M9_9FIRM</name>
<evidence type="ECO:0000256" key="6">
    <source>
        <dbReference type="ARBA" id="ARBA00023306"/>
    </source>
</evidence>
<evidence type="ECO:0000256" key="9">
    <source>
        <dbReference type="SAM" id="SignalP"/>
    </source>
</evidence>
<dbReference type="EC" id="5.2.1.8" evidence="7"/>
<comment type="subcellular location">
    <subcellularLocation>
        <location evidence="2">Cytoplasm</location>
    </subcellularLocation>
</comment>
<comment type="caution">
    <text evidence="11">The sequence shown here is derived from an EMBL/GenBank/DDBJ whole genome shotgun (WGS) entry which is preliminary data.</text>
</comment>
<proteinExistence type="predicted"/>
<accession>A0ABR7N7M9</accession>
<evidence type="ECO:0000256" key="3">
    <source>
        <dbReference type="ARBA" id="ARBA00022618"/>
    </source>
</evidence>
<dbReference type="EMBL" id="JACRSZ010000003">
    <property type="protein sequence ID" value="MBC8572401.1"/>
    <property type="molecule type" value="Genomic_DNA"/>
</dbReference>
<gene>
    <name evidence="11" type="primary">tig</name>
    <name evidence="11" type="ORF">H8716_04765</name>
</gene>
<evidence type="ECO:0000256" key="7">
    <source>
        <dbReference type="PROSITE-ProRule" id="PRU00277"/>
    </source>
</evidence>
<keyword evidence="4 7" id="KW-0697">Rotamase</keyword>
<dbReference type="Gene3D" id="3.10.50.40">
    <property type="match status" value="1"/>
</dbReference>
<feature type="signal peptide" evidence="9">
    <location>
        <begin position="1"/>
        <end position="19"/>
    </location>
</feature>
<keyword evidence="3" id="KW-0132">Cell division</keyword>
<dbReference type="SUPFAM" id="SSF54534">
    <property type="entry name" value="FKBP-like"/>
    <property type="match status" value="1"/>
</dbReference>
<dbReference type="PROSITE" id="PS51257">
    <property type="entry name" value="PROKAR_LIPOPROTEIN"/>
    <property type="match status" value="1"/>
</dbReference>
<dbReference type="InterPro" id="IPR027304">
    <property type="entry name" value="Trigger_fact/SurA_dom_sf"/>
</dbReference>
<keyword evidence="9" id="KW-0732">Signal</keyword>
<protein>
    <recommendedName>
        <fullName evidence="7">peptidylprolyl isomerase</fullName>
        <ecNumber evidence="7">5.2.1.8</ecNumber>
    </recommendedName>
</protein>
<dbReference type="PROSITE" id="PS50059">
    <property type="entry name" value="FKBP_PPIASE"/>
    <property type="match status" value="1"/>
</dbReference>
<evidence type="ECO:0000256" key="4">
    <source>
        <dbReference type="ARBA" id="ARBA00023110"/>
    </source>
</evidence>
<keyword evidence="6" id="KW-0131">Cell cycle</keyword>
<feature type="domain" description="PPIase FKBP-type" evidence="10">
    <location>
        <begin position="80"/>
        <end position="167"/>
    </location>
</feature>
<dbReference type="Pfam" id="PF05698">
    <property type="entry name" value="Trigger_C"/>
    <property type="match status" value="1"/>
</dbReference>
<dbReference type="Pfam" id="PF00254">
    <property type="entry name" value="FKBP_C"/>
    <property type="match status" value="1"/>
</dbReference>
<keyword evidence="12" id="KW-1185">Reference proteome</keyword>
<dbReference type="Proteomes" id="UP000657421">
    <property type="component" value="Unassembled WGS sequence"/>
</dbReference>
<feature type="chain" id="PRO_5046227266" description="peptidylprolyl isomerase" evidence="9">
    <location>
        <begin position="20"/>
        <end position="393"/>
    </location>
</feature>
<evidence type="ECO:0000256" key="5">
    <source>
        <dbReference type="ARBA" id="ARBA00023235"/>
    </source>
</evidence>
<feature type="compositionally biased region" description="Acidic residues" evidence="8">
    <location>
        <begin position="350"/>
        <end position="372"/>
    </location>
</feature>
<evidence type="ECO:0000313" key="11">
    <source>
        <dbReference type="EMBL" id="MBC8572401.1"/>
    </source>
</evidence>
<comment type="catalytic activity">
    <reaction evidence="1 7">
        <text>[protein]-peptidylproline (omega=180) = [protein]-peptidylproline (omega=0)</text>
        <dbReference type="Rhea" id="RHEA:16237"/>
        <dbReference type="Rhea" id="RHEA-COMP:10747"/>
        <dbReference type="Rhea" id="RHEA-COMP:10748"/>
        <dbReference type="ChEBI" id="CHEBI:83833"/>
        <dbReference type="ChEBI" id="CHEBI:83834"/>
        <dbReference type="EC" id="5.2.1.8"/>
    </reaction>
</comment>
<evidence type="ECO:0000256" key="1">
    <source>
        <dbReference type="ARBA" id="ARBA00000971"/>
    </source>
</evidence>
<organism evidence="11 12">
    <name type="scientific">Jingyaoa shaoxingensis</name>
    <dbReference type="NCBI Taxonomy" id="2763671"/>
    <lineage>
        <taxon>Bacteria</taxon>
        <taxon>Bacillati</taxon>
        <taxon>Bacillota</taxon>
        <taxon>Clostridia</taxon>
        <taxon>Lachnospirales</taxon>
        <taxon>Lachnospiraceae</taxon>
        <taxon>Jingyaoa</taxon>
    </lineage>
</organism>
<dbReference type="InterPro" id="IPR005215">
    <property type="entry name" value="Trig_fac"/>
</dbReference>
<dbReference type="InterPro" id="IPR046357">
    <property type="entry name" value="PPIase_dom_sf"/>
</dbReference>
<dbReference type="Gene3D" id="1.10.3120.10">
    <property type="entry name" value="Trigger factor, C-terminal domain"/>
    <property type="match status" value="1"/>
</dbReference>
<evidence type="ECO:0000256" key="2">
    <source>
        <dbReference type="ARBA" id="ARBA00004496"/>
    </source>
</evidence>
<dbReference type="InterPro" id="IPR008880">
    <property type="entry name" value="Trigger_fac_C"/>
</dbReference>
<reference evidence="11 12" key="1">
    <citation type="submission" date="2020-08" db="EMBL/GenBank/DDBJ databases">
        <title>Genome public.</title>
        <authorList>
            <person name="Liu C."/>
            <person name="Sun Q."/>
        </authorList>
    </citation>
    <scope>NUCLEOTIDE SEQUENCE [LARGE SCALE GENOMIC DNA]</scope>
    <source>
        <strain evidence="11 12">NSJ-46</strain>
    </source>
</reference>
<dbReference type="NCBIfam" id="TIGR00115">
    <property type="entry name" value="tig"/>
    <property type="match status" value="1"/>
</dbReference>
<evidence type="ECO:0000313" key="12">
    <source>
        <dbReference type="Proteomes" id="UP000657421"/>
    </source>
</evidence>
<dbReference type="SUPFAM" id="SSF109998">
    <property type="entry name" value="Triger factor/SurA peptide-binding domain-like"/>
    <property type="match status" value="1"/>
</dbReference>
<evidence type="ECO:0000256" key="8">
    <source>
        <dbReference type="SAM" id="MobiDB-lite"/>
    </source>
</evidence>
<keyword evidence="5 7" id="KW-0413">Isomerase</keyword>
<evidence type="ECO:0000259" key="10">
    <source>
        <dbReference type="PROSITE" id="PS50059"/>
    </source>
</evidence>
<dbReference type="InterPro" id="IPR001179">
    <property type="entry name" value="PPIase_FKBP_dom"/>
</dbReference>
<sequence length="393" mass="43934">MKKKYVIPFAVLLSVASLAGCGKKDENPYSKYVTLGDYTGMTIDRIVTTISDDDVQNEIQNDLYADADFKEVTDRGAKEGDTVNIDYTGTINGKEFEGGSDTDYDLELGSGTFLDDFEAGIVGMKTGDTKDITVTFPDEYDGTLDGQTAVFSVTVNSISEVILPDYNDAYVKENYGFDTTADFEASVKEDLQSQYDDDATYTACSDALSMAVDNATFDGYPEDMYNTVKEQMESENQAFADQLGIEWTDLAGDDYDIEDDVLNSVHEELVVYAIAAKEKLEVTDDEFNTFVDDNWELYEYDTKEDFLNDNSEEDLRYSLLYQKVLDFLGENNTFNDIDEDEYYTDEDFLDEASMDPEDESDAGLELETDVDDTGAAFEDISEITAETESETNA</sequence>
<feature type="region of interest" description="Disordered" evidence="8">
    <location>
        <begin position="350"/>
        <end position="374"/>
    </location>
</feature>
<dbReference type="RefSeq" id="WP_249307380.1">
    <property type="nucleotide sequence ID" value="NZ_JACRSZ010000003.1"/>
</dbReference>